<evidence type="ECO:0000256" key="3">
    <source>
        <dbReference type="ARBA" id="ARBA00004887"/>
    </source>
</evidence>
<evidence type="ECO:0000256" key="10">
    <source>
        <dbReference type="PROSITE-ProRule" id="PRU00524"/>
    </source>
</evidence>
<dbReference type="FunFam" id="2.40.30.20:FF:000003">
    <property type="entry name" value="Riboflavin synthase, alpha subunit"/>
    <property type="match status" value="1"/>
</dbReference>
<reference evidence="12 13" key="1">
    <citation type="submission" date="2018-12" db="EMBL/GenBank/DDBJ databases">
        <authorList>
            <person name="Chong R.A."/>
        </authorList>
    </citation>
    <scope>NUCLEOTIDE SEQUENCE [LARGE SCALE GENOMIC DNA]</scope>
    <source>
        <strain evidence="12 13">Rpa</strain>
    </source>
</reference>
<dbReference type="Gene3D" id="2.40.30.20">
    <property type="match status" value="2"/>
</dbReference>
<dbReference type="OrthoDB" id="9788537at2"/>
<evidence type="ECO:0000256" key="6">
    <source>
        <dbReference type="ARBA" id="ARBA00022619"/>
    </source>
</evidence>
<feature type="repeat" description="Lumazine-binding" evidence="10">
    <location>
        <begin position="98"/>
        <end position="195"/>
    </location>
</feature>
<dbReference type="NCBIfam" id="TIGR00187">
    <property type="entry name" value="ribE"/>
    <property type="match status" value="1"/>
</dbReference>
<dbReference type="Pfam" id="PF00677">
    <property type="entry name" value="Lum_binding"/>
    <property type="match status" value="2"/>
</dbReference>
<dbReference type="NCBIfam" id="NF009566">
    <property type="entry name" value="PRK13020.1"/>
    <property type="match status" value="1"/>
</dbReference>
<dbReference type="InterPro" id="IPR017938">
    <property type="entry name" value="Riboflavin_synthase-like_b-brl"/>
</dbReference>
<evidence type="ECO:0000256" key="7">
    <source>
        <dbReference type="ARBA" id="ARBA00022679"/>
    </source>
</evidence>
<feature type="repeat" description="Lumazine-binding" evidence="10">
    <location>
        <begin position="1"/>
        <end position="97"/>
    </location>
</feature>
<evidence type="ECO:0000313" key="12">
    <source>
        <dbReference type="EMBL" id="QCI24769.1"/>
    </source>
</evidence>
<dbReference type="GO" id="GO:0005829">
    <property type="term" value="C:cytosol"/>
    <property type="evidence" value="ECO:0007669"/>
    <property type="project" value="TreeGrafter"/>
</dbReference>
<dbReference type="SUPFAM" id="SSF63380">
    <property type="entry name" value="Riboflavin synthase domain-like"/>
    <property type="match status" value="2"/>
</dbReference>
<sequence length="208" mass="23634">MFTGIVNGIARVVAIDKKKKFHTYTVDFPSFLLKNLKIGDSVAHNGCCLTVKYINNFYVVFDIMQITIENTNLGILNIGDYVNIERSLKYGDEMGGHIISGHITNTAKISKILKLDENYFLWCKVNDNSLMKYIFYKGFICIDGISLTISKIMKDEFCISIIPETLSSTTIGYKKIGQLVNIEIDFYTQIIVDTTKRLIKNKISLLCK</sequence>
<name>A0A4D6Y6D1_BUCRP</name>
<evidence type="ECO:0000256" key="8">
    <source>
        <dbReference type="ARBA" id="ARBA00022737"/>
    </source>
</evidence>
<dbReference type="UniPathway" id="UPA00275">
    <property type="reaction ID" value="UER00405"/>
</dbReference>
<dbReference type="AlphaFoldDB" id="A0A4D6Y6D1"/>
<evidence type="ECO:0000259" key="11">
    <source>
        <dbReference type="PROSITE" id="PS51177"/>
    </source>
</evidence>
<comment type="function">
    <text evidence="2">Catalyzes the dismutation of two molecules of 6,7-dimethyl-8-ribityllumazine, resulting in the formation of riboflavin and 5-amino-6-(D-ribitylamino)uracil.</text>
</comment>
<feature type="domain" description="Lumazine-binding" evidence="11">
    <location>
        <begin position="1"/>
        <end position="97"/>
    </location>
</feature>
<dbReference type="PROSITE" id="PS51177">
    <property type="entry name" value="LUMAZINE_BIND"/>
    <property type="match status" value="2"/>
</dbReference>
<comment type="pathway">
    <text evidence="3">Cofactor biosynthesis; riboflavin biosynthesis; riboflavin from 2-hydroxy-3-oxobutyl phosphate and 5-amino-6-(D-ribitylamino)uracil: step 2/2.</text>
</comment>
<dbReference type="EC" id="2.5.1.9" evidence="4 9"/>
<keyword evidence="6" id="KW-0686">Riboflavin biosynthesis</keyword>
<accession>A0A4D6Y6D1</accession>
<organism evidence="12 13">
    <name type="scientific">Buchnera aphidicola subsp. Rhopalosiphum padi</name>
    <dbReference type="NCBI Taxonomy" id="98793"/>
    <lineage>
        <taxon>Bacteria</taxon>
        <taxon>Pseudomonadati</taxon>
        <taxon>Pseudomonadota</taxon>
        <taxon>Gammaproteobacteria</taxon>
        <taxon>Enterobacterales</taxon>
        <taxon>Erwiniaceae</taxon>
        <taxon>Buchnera</taxon>
    </lineage>
</organism>
<dbReference type="InterPro" id="IPR001783">
    <property type="entry name" value="Lumazine-bd"/>
</dbReference>
<dbReference type="Proteomes" id="UP000298688">
    <property type="component" value="Chromosome"/>
</dbReference>
<dbReference type="GO" id="GO:0009231">
    <property type="term" value="P:riboflavin biosynthetic process"/>
    <property type="evidence" value="ECO:0007669"/>
    <property type="project" value="UniProtKB-UniPathway"/>
</dbReference>
<dbReference type="PIRSF" id="PIRSF000498">
    <property type="entry name" value="Riboflavin_syn_A"/>
    <property type="match status" value="1"/>
</dbReference>
<evidence type="ECO:0000256" key="4">
    <source>
        <dbReference type="ARBA" id="ARBA00012827"/>
    </source>
</evidence>
<comment type="catalytic activity">
    <reaction evidence="1">
        <text>2 6,7-dimethyl-8-(1-D-ribityl)lumazine + H(+) = 5-amino-6-(D-ribitylamino)uracil + riboflavin</text>
        <dbReference type="Rhea" id="RHEA:20772"/>
        <dbReference type="ChEBI" id="CHEBI:15378"/>
        <dbReference type="ChEBI" id="CHEBI:15934"/>
        <dbReference type="ChEBI" id="CHEBI:57986"/>
        <dbReference type="ChEBI" id="CHEBI:58201"/>
        <dbReference type="EC" id="2.5.1.9"/>
    </reaction>
</comment>
<evidence type="ECO:0000256" key="2">
    <source>
        <dbReference type="ARBA" id="ARBA00002803"/>
    </source>
</evidence>
<dbReference type="EMBL" id="CP034858">
    <property type="protein sequence ID" value="QCI24769.1"/>
    <property type="molecule type" value="Genomic_DNA"/>
</dbReference>
<proteinExistence type="predicted"/>
<keyword evidence="7" id="KW-0808">Transferase</keyword>
<evidence type="ECO:0000256" key="5">
    <source>
        <dbReference type="ARBA" id="ARBA00013950"/>
    </source>
</evidence>
<dbReference type="InterPro" id="IPR023366">
    <property type="entry name" value="ATP_synth_asu-like_sf"/>
</dbReference>
<dbReference type="NCBIfam" id="NF006767">
    <property type="entry name" value="PRK09289.1"/>
    <property type="match status" value="1"/>
</dbReference>
<evidence type="ECO:0000256" key="9">
    <source>
        <dbReference type="NCBIfam" id="TIGR00187"/>
    </source>
</evidence>
<dbReference type="CDD" id="cd00402">
    <property type="entry name" value="Riboflavin_synthase_like"/>
    <property type="match status" value="1"/>
</dbReference>
<evidence type="ECO:0000313" key="13">
    <source>
        <dbReference type="Proteomes" id="UP000298688"/>
    </source>
</evidence>
<protein>
    <recommendedName>
        <fullName evidence="5 9">Riboflavin synthase</fullName>
        <ecNumber evidence="4 9">2.5.1.9</ecNumber>
    </recommendedName>
</protein>
<dbReference type="GO" id="GO:0004746">
    <property type="term" value="F:riboflavin synthase activity"/>
    <property type="evidence" value="ECO:0007669"/>
    <property type="project" value="UniProtKB-UniRule"/>
</dbReference>
<evidence type="ECO:0000256" key="1">
    <source>
        <dbReference type="ARBA" id="ARBA00000968"/>
    </source>
</evidence>
<dbReference type="InterPro" id="IPR026017">
    <property type="entry name" value="Lumazine-bd_dom"/>
</dbReference>
<reference evidence="12 13" key="2">
    <citation type="submission" date="2019-05" db="EMBL/GenBank/DDBJ databases">
        <title>Genome evolution of the obligate endosymbiont Buchnera aphidicola.</title>
        <authorList>
            <person name="Moran N.A."/>
        </authorList>
    </citation>
    <scope>NUCLEOTIDE SEQUENCE [LARGE SCALE GENOMIC DNA]</scope>
    <source>
        <strain evidence="12 13">Rpa</strain>
    </source>
</reference>
<dbReference type="PANTHER" id="PTHR21098:SF0">
    <property type="entry name" value="RIBOFLAVIN SYNTHASE"/>
    <property type="match status" value="1"/>
</dbReference>
<keyword evidence="8" id="KW-0677">Repeat</keyword>
<dbReference type="RefSeq" id="WP_158336911.1">
    <property type="nucleotide sequence ID" value="NZ_CP034858.1"/>
</dbReference>
<feature type="domain" description="Lumazine-binding" evidence="11">
    <location>
        <begin position="98"/>
        <end position="195"/>
    </location>
</feature>
<dbReference type="PANTHER" id="PTHR21098">
    <property type="entry name" value="RIBOFLAVIN SYNTHASE ALPHA CHAIN"/>
    <property type="match status" value="1"/>
</dbReference>
<gene>
    <name evidence="12" type="ORF">D9V76_00585</name>
</gene>